<sequence length="855" mass="95918">MGAPGPLAWKGTIFAKQISGDYLKRDKKVYHGPLETGNVTEKYSYLGMSSEGGRFFKKNKMTLVSGAPRSKNVGEVIFFDQVVRETAMEVKLRLKGEQFASSFGYEILAADINNDGYDDLLVGAPFYYEENNVGGAVYIYMNLRNCTNDKCERSVLFGKSDSRFGYALTSLGDINKDGYTDVAIGAPYEGNGVVYIYLGAKNGLQETPSQIIKTENFKSLGYSLSGGLDMDDNNYPDLLVGAYESDIVILYKTRPIIDISIKIDGDFKNINATKKGCPADPSNMNNTCFAVKCCFSINEDVKNEFKVSYHIEEVLENQKRSRIWFHNAKFPDIKHHYKNISGISVKKAKRNLCQTETVYINEGVRDILSPIVFNVKYEVENDTVNSPILNKTAFQQFEATFQKDCGGDDICESYLVVTAECLGNFPKSEDQYILNLGENEELKIEINVTNEGDAAYEAKLFFSYPEESLSYISLALLDKHDASDCSLLNDSMVNCTLGNPFPSRKTTTIRMRFEVLKSANPILNFHVFANSTSRELSNFTSVDFSAALEKIADFQLKGKSLTTHVFFGGEVKGESAMKSLEDIGAQVKHRYQISNNGQWTLQNVTVNISWPFQVQSNRVQGKWLLYLENTPQVDDGYCWVDPPSAVNPLRLTTNSAFQNVEESENVTMAPLNFTEDPQYLRRKREAEFVGIPERLVDARGNNIVKLGCRDGTAKCVKILCFFKKLAKDDQKTIDIVSRIWNSTLAEDYSNSDWVSIISNAQVTVNDRTISVNVEAKNFDEVETIGYPMVVPPESRVSFWIILISIALGVLLLILLLFALYKLGFFKRNRVDRTLSGNLKKNGESESLIGINDSKK</sequence>
<dbReference type="EMBL" id="JARQZJ010000121">
    <property type="protein sequence ID" value="KAK9887894.1"/>
    <property type="molecule type" value="Genomic_DNA"/>
</dbReference>
<name>A0AAW1V7K2_9CUCU</name>
<reference evidence="17 18" key="1">
    <citation type="submission" date="2023-03" db="EMBL/GenBank/DDBJ databases">
        <title>Genome insight into feeding habits of ladybird beetles.</title>
        <authorList>
            <person name="Li H.-S."/>
            <person name="Huang Y.-H."/>
            <person name="Pang H."/>
        </authorList>
    </citation>
    <scope>NUCLEOTIDE SEQUENCE [LARGE SCALE GENOMIC DNA]</scope>
    <source>
        <strain evidence="17">SYSU_2023b</strain>
        <tissue evidence="17">Whole body</tissue>
    </source>
</reference>
<dbReference type="Pfam" id="PF20806">
    <property type="entry name" value="Integrin_A_Ig_3"/>
    <property type="match status" value="1"/>
</dbReference>
<keyword evidence="6 13" id="KW-0130">Cell adhesion</keyword>
<dbReference type="InterPro" id="IPR013517">
    <property type="entry name" value="FG-GAP"/>
</dbReference>
<dbReference type="GO" id="GO:0005178">
    <property type="term" value="F:integrin binding"/>
    <property type="evidence" value="ECO:0007669"/>
    <property type="project" value="TreeGrafter"/>
</dbReference>
<dbReference type="PANTHER" id="PTHR23220">
    <property type="entry name" value="INTEGRIN ALPHA"/>
    <property type="match status" value="1"/>
</dbReference>
<evidence type="ECO:0000256" key="3">
    <source>
        <dbReference type="ARBA" id="ARBA00022692"/>
    </source>
</evidence>
<gene>
    <name evidence="17" type="ORF">WA026_000198</name>
</gene>
<dbReference type="Gene3D" id="2.130.10.130">
    <property type="entry name" value="Integrin alpha, N-terminal"/>
    <property type="match status" value="1"/>
</dbReference>
<evidence type="ECO:0000313" key="17">
    <source>
        <dbReference type="EMBL" id="KAK9887894.1"/>
    </source>
</evidence>
<dbReference type="PANTHER" id="PTHR23220:SF122">
    <property type="entry name" value="INTEGRIN ALPHA-PS1"/>
    <property type="match status" value="1"/>
</dbReference>
<dbReference type="GO" id="GO:0048513">
    <property type="term" value="P:animal organ development"/>
    <property type="evidence" value="ECO:0007669"/>
    <property type="project" value="UniProtKB-ARBA"/>
</dbReference>
<dbReference type="InterPro" id="IPR000413">
    <property type="entry name" value="Integrin_alpha"/>
</dbReference>
<dbReference type="GO" id="GO:0033627">
    <property type="term" value="P:cell adhesion mediated by integrin"/>
    <property type="evidence" value="ECO:0007669"/>
    <property type="project" value="TreeGrafter"/>
</dbReference>
<evidence type="ECO:0000256" key="2">
    <source>
        <dbReference type="ARBA" id="ARBA00008054"/>
    </source>
</evidence>
<evidence type="ECO:0000256" key="11">
    <source>
        <dbReference type="ARBA" id="ARBA00023180"/>
    </source>
</evidence>
<dbReference type="Proteomes" id="UP001431783">
    <property type="component" value="Unassembled WGS sequence"/>
</dbReference>
<dbReference type="Pfam" id="PF20805">
    <property type="entry name" value="Integrin_A_Ig_2"/>
    <property type="match status" value="1"/>
</dbReference>
<dbReference type="Gene3D" id="2.60.40.1460">
    <property type="entry name" value="Integrin domains. Chain A, domain 2"/>
    <property type="match status" value="1"/>
</dbReference>
<comment type="subcellular location">
    <subcellularLocation>
        <location evidence="1 13">Membrane</location>
        <topology evidence="1 13">Single-pass type I membrane protein</topology>
    </subcellularLocation>
</comment>
<evidence type="ECO:0000256" key="4">
    <source>
        <dbReference type="ARBA" id="ARBA00022729"/>
    </source>
</evidence>
<evidence type="ECO:0000259" key="14">
    <source>
        <dbReference type="Pfam" id="PF08441"/>
    </source>
</evidence>
<feature type="repeat" description="FG-GAP" evidence="12">
    <location>
        <begin position="207"/>
        <end position="268"/>
    </location>
</feature>
<dbReference type="InterPro" id="IPR032695">
    <property type="entry name" value="Integrin_dom_sf"/>
</dbReference>
<evidence type="ECO:0000259" key="16">
    <source>
        <dbReference type="Pfam" id="PF20806"/>
    </source>
</evidence>
<feature type="repeat" description="FG-GAP" evidence="12">
    <location>
        <begin position="89"/>
        <end position="149"/>
    </location>
</feature>
<keyword evidence="18" id="KW-1185">Reference proteome</keyword>
<evidence type="ECO:0008006" key="19">
    <source>
        <dbReference type="Google" id="ProtNLM"/>
    </source>
</evidence>
<feature type="domain" description="Integrin alpha first immunoglubulin-like" evidence="14">
    <location>
        <begin position="253"/>
        <end position="404"/>
    </location>
</feature>
<dbReference type="GO" id="GO:0009897">
    <property type="term" value="C:external side of plasma membrane"/>
    <property type="evidence" value="ECO:0007669"/>
    <property type="project" value="TreeGrafter"/>
</dbReference>
<dbReference type="AlphaFoldDB" id="A0AAW1V7K2"/>
<evidence type="ECO:0000256" key="6">
    <source>
        <dbReference type="ARBA" id="ARBA00022889"/>
    </source>
</evidence>
<dbReference type="GO" id="GO:0007157">
    <property type="term" value="P:heterophilic cell-cell adhesion via plasma membrane cell adhesion molecules"/>
    <property type="evidence" value="ECO:0007669"/>
    <property type="project" value="UniProtKB-ARBA"/>
</dbReference>
<evidence type="ECO:0000313" key="18">
    <source>
        <dbReference type="Proteomes" id="UP001431783"/>
    </source>
</evidence>
<keyword evidence="10 13" id="KW-0675">Receptor</keyword>
<feature type="domain" description="Integrin alpha second immunoglobulin-like" evidence="15">
    <location>
        <begin position="405"/>
        <end position="545"/>
    </location>
</feature>
<dbReference type="Pfam" id="PF01839">
    <property type="entry name" value="FG-GAP"/>
    <property type="match status" value="2"/>
</dbReference>
<dbReference type="SMART" id="SM00191">
    <property type="entry name" value="Int_alpha"/>
    <property type="match status" value="4"/>
</dbReference>
<dbReference type="InterPro" id="IPR048286">
    <property type="entry name" value="Integrin_alpha_Ig-like_3"/>
</dbReference>
<evidence type="ECO:0000256" key="12">
    <source>
        <dbReference type="PROSITE-ProRule" id="PRU00803"/>
    </source>
</evidence>
<dbReference type="Pfam" id="PF08441">
    <property type="entry name" value="Integrin_A_Ig_1"/>
    <property type="match status" value="1"/>
</dbReference>
<proteinExistence type="inferred from homology"/>
<comment type="caution">
    <text evidence="17">The sequence shown here is derived from an EMBL/GenBank/DDBJ whole genome shotgun (WGS) entry which is preliminary data.</text>
</comment>
<feature type="transmembrane region" description="Helical" evidence="13">
    <location>
        <begin position="796"/>
        <end position="820"/>
    </location>
</feature>
<feature type="domain" description="Integrin alpha third immunoglobulin-like" evidence="16">
    <location>
        <begin position="555"/>
        <end position="772"/>
    </location>
</feature>
<dbReference type="InterPro" id="IPR028994">
    <property type="entry name" value="Integrin_alpha_N"/>
</dbReference>
<evidence type="ECO:0000256" key="7">
    <source>
        <dbReference type="ARBA" id="ARBA00022989"/>
    </source>
</evidence>
<keyword evidence="9 13" id="KW-0472">Membrane</keyword>
<dbReference type="Gene3D" id="2.60.40.1510">
    <property type="entry name" value="ntegrin, alpha v. Chain A, domain 3"/>
    <property type="match status" value="1"/>
</dbReference>
<organism evidence="17 18">
    <name type="scientific">Henosepilachna vigintioctopunctata</name>
    <dbReference type="NCBI Taxonomy" id="420089"/>
    <lineage>
        <taxon>Eukaryota</taxon>
        <taxon>Metazoa</taxon>
        <taxon>Ecdysozoa</taxon>
        <taxon>Arthropoda</taxon>
        <taxon>Hexapoda</taxon>
        <taxon>Insecta</taxon>
        <taxon>Pterygota</taxon>
        <taxon>Neoptera</taxon>
        <taxon>Endopterygota</taxon>
        <taxon>Coleoptera</taxon>
        <taxon>Polyphaga</taxon>
        <taxon>Cucujiformia</taxon>
        <taxon>Coccinelloidea</taxon>
        <taxon>Coccinellidae</taxon>
        <taxon>Epilachninae</taxon>
        <taxon>Epilachnini</taxon>
        <taxon>Henosepilachna</taxon>
    </lineage>
</organism>
<dbReference type="PROSITE" id="PS00242">
    <property type="entry name" value="INTEGRIN_ALPHA"/>
    <property type="match status" value="1"/>
</dbReference>
<evidence type="ECO:0000256" key="10">
    <source>
        <dbReference type="ARBA" id="ARBA00023170"/>
    </source>
</evidence>
<accession>A0AAW1V7K2</accession>
<keyword evidence="11" id="KW-0325">Glycoprotein</keyword>
<dbReference type="InterPro" id="IPR013649">
    <property type="entry name" value="Integrin_alpha_Ig-like_1"/>
</dbReference>
<keyword evidence="7 13" id="KW-1133">Transmembrane helix</keyword>
<feature type="repeat" description="FG-GAP" evidence="12">
    <location>
        <begin position="150"/>
        <end position="206"/>
    </location>
</feature>
<evidence type="ECO:0000256" key="5">
    <source>
        <dbReference type="ARBA" id="ARBA00022737"/>
    </source>
</evidence>
<protein>
    <recommendedName>
        <fullName evidence="19">Integrin alpha-2 domain-containing protein</fullName>
    </recommendedName>
</protein>
<dbReference type="SUPFAM" id="SSF69318">
    <property type="entry name" value="Integrin alpha N-terminal domain"/>
    <property type="match status" value="1"/>
</dbReference>
<dbReference type="Gene3D" id="1.20.5.930">
    <property type="entry name" value="Bicelle-embedded integrin alpha(iib) transmembrane segment"/>
    <property type="match status" value="1"/>
</dbReference>
<evidence type="ECO:0000256" key="9">
    <source>
        <dbReference type="ARBA" id="ARBA00023136"/>
    </source>
</evidence>
<keyword evidence="8 13" id="KW-0401">Integrin</keyword>
<evidence type="ECO:0000256" key="8">
    <source>
        <dbReference type="ARBA" id="ARBA00023037"/>
    </source>
</evidence>
<comment type="similarity">
    <text evidence="2 13">Belongs to the integrin alpha chain family.</text>
</comment>
<dbReference type="PRINTS" id="PR01185">
    <property type="entry name" value="INTEGRINA"/>
</dbReference>
<dbReference type="InterPro" id="IPR013519">
    <property type="entry name" value="Int_alpha_beta-p"/>
</dbReference>
<dbReference type="PROSITE" id="PS51470">
    <property type="entry name" value="FG_GAP"/>
    <property type="match status" value="3"/>
</dbReference>
<evidence type="ECO:0000256" key="13">
    <source>
        <dbReference type="RuleBase" id="RU003762"/>
    </source>
</evidence>
<dbReference type="SUPFAM" id="SSF69179">
    <property type="entry name" value="Integrin domains"/>
    <property type="match status" value="3"/>
</dbReference>
<evidence type="ECO:0000259" key="15">
    <source>
        <dbReference type="Pfam" id="PF20805"/>
    </source>
</evidence>
<dbReference type="Gene3D" id="2.60.40.1530">
    <property type="entry name" value="ntegrin, alpha v. Chain A, domain 4"/>
    <property type="match status" value="1"/>
</dbReference>
<dbReference type="GO" id="GO:0007160">
    <property type="term" value="P:cell-matrix adhesion"/>
    <property type="evidence" value="ECO:0007669"/>
    <property type="project" value="TreeGrafter"/>
</dbReference>
<dbReference type="GO" id="GO:0008305">
    <property type="term" value="C:integrin complex"/>
    <property type="evidence" value="ECO:0007669"/>
    <property type="project" value="InterPro"/>
</dbReference>
<evidence type="ECO:0000256" key="1">
    <source>
        <dbReference type="ARBA" id="ARBA00004479"/>
    </source>
</evidence>
<keyword evidence="3 13" id="KW-0812">Transmembrane</keyword>
<keyword evidence="5" id="KW-0677">Repeat</keyword>
<dbReference type="GO" id="GO:0007229">
    <property type="term" value="P:integrin-mediated signaling pathway"/>
    <property type="evidence" value="ECO:0007669"/>
    <property type="project" value="UniProtKB-KW"/>
</dbReference>
<dbReference type="InterPro" id="IPR048285">
    <property type="entry name" value="Integrin_alpha_Ig-like_2"/>
</dbReference>
<dbReference type="InterPro" id="IPR018184">
    <property type="entry name" value="Integrin_alpha_C_CS"/>
</dbReference>
<keyword evidence="4" id="KW-0732">Signal</keyword>